<proteinExistence type="predicted"/>
<accession>A0A0C9ZTL8</accession>
<feature type="region of interest" description="Disordered" evidence="1">
    <location>
        <begin position="142"/>
        <end position="178"/>
    </location>
</feature>
<dbReference type="AlphaFoldDB" id="A0A0C9ZTL8"/>
<organism evidence="2 3">
    <name type="scientific">Pisolithus microcarpus 441</name>
    <dbReference type="NCBI Taxonomy" id="765257"/>
    <lineage>
        <taxon>Eukaryota</taxon>
        <taxon>Fungi</taxon>
        <taxon>Dikarya</taxon>
        <taxon>Basidiomycota</taxon>
        <taxon>Agaricomycotina</taxon>
        <taxon>Agaricomycetes</taxon>
        <taxon>Agaricomycetidae</taxon>
        <taxon>Boletales</taxon>
        <taxon>Sclerodermatineae</taxon>
        <taxon>Pisolithaceae</taxon>
        <taxon>Pisolithus</taxon>
    </lineage>
</organism>
<evidence type="ECO:0000313" key="2">
    <source>
        <dbReference type="EMBL" id="KIK29309.1"/>
    </source>
</evidence>
<feature type="compositionally biased region" description="Acidic residues" evidence="1">
    <location>
        <begin position="150"/>
        <end position="168"/>
    </location>
</feature>
<dbReference type="OrthoDB" id="3345311at2759"/>
<gene>
    <name evidence="2" type="ORF">PISMIDRAFT_27242</name>
</gene>
<reference evidence="3" key="2">
    <citation type="submission" date="2015-01" db="EMBL/GenBank/DDBJ databases">
        <title>Evolutionary Origins and Diversification of the Mycorrhizal Mutualists.</title>
        <authorList>
            <consortium name="DOE Joint Genome Institute"/>
            <consortium name="Mycorrhizal Genomics Consortium"/>
            <person name="Kohler A."/>
            <person name="Kuo A."/>
            <person name="Nagy L.G."/>
            <person name="Floudas D."/>
            <person name="Copeland A."/>
            <person name="Barry K.W."/>
            <person name="Cichocki N."/>
            <person name="Veneault-Fourrey C."/>
            <person name="LaButti K."/>
            <person name="Lindquist E.A."/>
            <person name="Lipzen A."/>
            <person name="Lundell T."/>
            <person name="Morin E."/>
            <person name="Murat C."/>
            <person name="Riley R."/>
            <person name="Ohm R."/>
            <person name="Sun H."/>
            <person name="Tunlid A."/>
            <person name="Henrissat B."/>
            <person name="Grigoriev I.V."/>
            <person name="Hibbett D.S."/>
            <person name="Martin F."/>
        </authorList>
    </citation>
    <scope>NUCLEOTIDE SEQUENCE [LARGE SCALE GENOMIC DNA]</scope>
    <source>
        <strain evidence="3">441</strain>
    </source>
</reference>
<reference evidence="2 3" key="1">
    <citation type="submission" date="2014-04" db="EMBL/GenBank/DDBJ databases">
        <authorList>
            <consortium name="DOE Joint Genome Institute"/>
            <person name="Kuo A."/>
            <person name="Kohler A."/>
            <person name="Costa M.D."/>
            <person name="Nagy L.G."/>
            <person name="Floudas D."/>
            <person name="Copeland A."/>
            <person name="Barry K.W."/>
            <person name="Cichocki N."/>
            <person name="Veneault-Fourrey C."/>
            <person name="LaButti K."/>
            <person name="Lindquist E.A."/>
            <person name="Lipzen A."/>
            <person name="Lundell T."/>
            <person name="Morin E."/>
            <person name="Murat C."/>
            <person name="Sun H."/>
            <person name="Tunlid A."/>
            <person name="Henrissat B."/>
            <person name="Grigoriev I.V."/>
            <person name="Hibbett D.S."/>
            <person name="Martin F."/>
            <person name="Nordberg H.P."/>
            <person name="Cantor M.N."/>
            <person name="Hua S.X."/>
        </authorList>
    </citation>
    <scope>NUCLEOTIDE SEQUENCE [LARGE SCALE GENOMIC DNA]</scope>
    <source>
        <strain evidence="2 3">441</strain>
    </source>
</reference>
<keyword evidence="3" id="KW-1185">Reference proteome</keyword>
<dbReference type="STRING" id="765257.A0A0C9ZTL8"/>
<sequence>MDGDAFSDLALLSYLGLPPDYSPLPSGSPIEFLRKYLHQIPPHLITSFALVTTPKQRSLIPDMRNRRLRYTETAPKQLELESAKARWPHLWSGRERYGKRAAEDEKEWASTSFLDGMQQQVGKLGSLLGEYEEEREVERARCLKRSQGGGEDDGFIPEEDESDSDLGDAADVQESPEELSVDFERRIKELFIYGLLEGADYDLCDWSEQYDIYDEEGWFNEEEADEMEGGGEYDY</sequence>
<dbReference type="HOGENOM" id="CLU_081903_0_0_1"/>
<dbReference type="Proteomes" id="UP000054018">
    <property type="component" value="Unassembled WGS sequence"/>
</dbReference>
<protein>
    <recommendedName>
        <fullName evidence="4">CCD97-like C-terminal domain-containing protein</fullName>
    </recommendedName>
</protein>
<evidence type="ECO:0000313" key="3">
    <source>
        <dbReference type="Proteomes" id="UP000054018"/>
    </source>
</evidence>
<evidence type="ECO:0008006" key="4">
    <source>
        <dbReference type="Google" id="ProtNLM"/>
    </source>
</evidence>
<evidence type="ECO:0000256" key="1">
    <source>
        <dbReference type="SAM" id="MobiDB-lite"/>
    </source>
</evidence>
<dbReference type="EMBL" id="KN833690">
    <property type="protein sequence ID" value="KIK29309.1"/>
    <property type="molecule type" value="Genomic_DNA"/>
</dbReference>
<name>A0A0C9ZTL8_9AGAM</name>